<keyword evidence="5" id="KW-1185">Reference proteome</keyword>
<feature type="transmembrane region" description="Helical" evidence="2">
    <location>
        <begin position="150"/>
        <end position="172"/>
    </location>
</feature>
<keyword evidence="1" id="KW-1003">Cell membrane</keyword>
<sequence>MQQASTMEAAEAQVVSSRFRAVTGFWRGIFVALTCVGFVLSVNQIFSLQFFSGIVILNNSYLYLLLGVFLSAIFIVFPATSNASKEVVAWYDVLLFSLALGISIYFAATGLQSLQEGWEYYSPTVPAVLAVVLWGIVLEAARRTGGWSIFVVFSLLSLYPIFAGSSFVPSLFSGQEQSFINTARYHLLSEESVLGIPMSVFGSLIIGFIIFGVTLSSTGGGKFFINLAFATLGGVRGGPAKVAIVASGLFGSLSGSVITNVLTTGPMTIPAMVRTGYPARYAAGIEACASTGGVLMPPVMGATAFVMASFLGVSYATIAVAAIVPSFLYFFGLFVQIDAYAARHDLKGLPADELPSALETVKSGWYYIFAFFFLVYLLLHLGREAQAPFYATATLLALSQLGKLSKADPWFYVVGTAIGAFIALAVNSNELPADLVTRVPVVGGALLLIVANLPRHIRISWSDVVSYIETNGRLLAELVGVLAAVGLIIGGVMVTGMAGSFSGDLIRLAGGNVYFMLFLGALTSFVLGIGMTVTAAYIFLAIVLAPALINLGLDKIAVHLFILYWGMISFITPPVALGAFAAATLAGSKPINTGLQAMRLGSIIYFLPFFFVLNPALILNGPIFEVLVEVLSAVLGTVLIAAGLQGYLVLVGALDKGFKGWVARGALLLAGLLLAYPEATSNVAGIAIMITTVLLTRMSSQTPNSKERKSIG</sequence>
<evidence type="ECO:0000313" key="4">
    <source>
        <dbReference type="EMBL" id="SFO30949.1"/>
    </source>
</evidence>
<gene>
    <name evidence="4" type="ORF">SAMN04487859_1252</name>
</gene>
<dbReference type="STRING" id="1005928.SAMN04487859_1252"/>
<evidence type="ECO:0000313" key="5">
    <source>
        <dbReference type="Proteomes" id="UP000198599"/>
    </source>
</evidence>
<feature type="transmembrane region" description="Helical" evidence="2">
    <location>
        <begin position="120"/>
        <end position="138"/>
    </location>
</feature>
<accession>A0A1I5G4V6</accession>
<feature type="transmembrane region" description="Helical" evidence="2">
    <location>
        <begin position="603"/>
        <end position="624"/>
    </location>
</feature>
<name>A0A1I5G4V6_9RHOB</name>
<feature type="transmembrane region" description="Helical" evidence="2">
    <location>
        <begin position="21"/>
        <end position="40"/>
    </location>
</feature>
<keyword evidence="1" id="KW-0813">Transport</keyword>
<feature type="transmembrane region" description="Helical" evidence="2">
    <location>
        <begin position="534"/>
        <end position="553"/>
    </location>
</feature>
<dbReference type="AlphaFoldDB" id="A0A1I5G4V6"/>
<protein>
    <submittedName>
        <fullName evidence="4">TRAP transporter, 4TM/12TM fusion protein</fullName>
    </submittedName>
</protein>
<keyword evidence="2" id="KW-0812">Transmembrane</keyword>
<feature type="transmembrane region" description="Helical" evidence="2">
    <location>
        <begin position="60"/>
        <end position="77"/>
    </location>
</feature>
<dbReference type="Proteomes" id="UP000198599">
    <property type="component" value="Unassembled WGS sequence"/>
</dbReference>
<dbReference type="InterPro" id="IPR011853">
    <property type="entry name" value="TRAP_DctM-Dct_fused"/>
</dbReference>
<feature type="transmembrane region" description="Helical" evidence="2">
    <location>
        <begin position="474"/>
        <end position="499"/>
    </location>
</feature>
<feature type="transmembrane region" description="Helical" evidence="2">
    <location>
        <begin position="89"/>
        <end position="108"/>
    </location>
</feature>
<dbReference type="Pfam" id="PF06808">
    <property type="entry name" value="DctM"/>
    <property type="match status" value="2"/>
</dbReference>
<evidence type="ECO:0000256" key="2">
    <source>
        <dbReference type="SAM" id="Phobius"/>
    </source>
</evidence>
<feature type="transmembrane region" description="Helical" evidence="2">
    <location>
        <begin position="305"/>
        <end position="331"/>
    </location>
</feature>
<reference evidence="5" key="1">
    <citation type="submission" date="2016-10" db="EMBL/GenBank/DDBJ databases">
        <authorList>
            <person name="Varghese N."/>
            <person name="Submissions S."/>
        </authorList>
    </citation>
    <scope>NUCLEOTIDE SEQUENCE [LARGE SCALE GENOMIC DNA]</scope>
    <source>
        <strain evidence="5">DSM 28463</strain>
    </source>
</reference>
<dbReference type="OrthoDB" id="9759894at2"/>
<keyword evidence="2" id="KW-1133">Transmembrane helix</keyword>
<keyword evidence="2" id="KW-0472">Membrane</keyword>
<feature type="domain" description="TRAP C4-dicarboxylate transport system permease DctM subunit" evidence="3">
    <location>
        <begin position="437"/>
        <end position="620"/>
    </location>
</feature>
<dbReference type="NCBIfam" id="TIGR02123">
    <property type="entry name" value="TRAP_fused"/>
    <property type="match status" value="1"/>
</dbReference>
<feature type="transmembrane region" description="Helical" evidence="2">
    <location>
        <begin position="683"/>
        <end position="700"/>
    </location>
</feature>
<dbReference type="InterPro" id="IPR010656">
    <property type="entry name" value="DctM"/>
</dbReference>
<dbReference type="GO" id="GO:0022857">
    <property type="term" value="F:transmembrane transporter activity"/>
    <property type="evidence" value="ECO:0007669"/>
    <property type="project" value="UniProtKB-UniRule"/>
</dbReference>
<dbReference type="PANTHER" id="PTHR43849">
    <property type="entry name" value="BLL3936 PROTEIN"/>
    <property type="match status" value="1"/>
</dbReference>
<evidence type="ECO:0000259" key="3">
    <source>
        <dbReference type="Pfam" id="PF06808"/>
    </source>
</evidence>
<proteinExistence type="predicted"/>
<keyword evidence="1" id="KW-0997">Cell inner membrane</keyword>
<feature type="transmembrane region" description="Helical" evidence="2">
    <location>
        <begin position="559"/>
        <end position="582"/>
    </location>
</feature>
<feature type="transmembrane region" description="Helical" evidence="2">
    <location>
        <begin position="630"/>
        <end position="654"/>
    </location>
</feature>
<dbReference type="EMBL" id="FOVP01000025">
    <property type="protein sequence ID" value="SFO30949.1"/>
    <property type="molecule type" value="Genomic_DNA"/>
</dbReference>
<organism evidence="4 5">
    <name type="scientific">Roseovarius lutimaris</name>
    <dbReference type="NCBI Taxonomy" id="1005928"/>
    <lineage>
        <taxon>Bacteria</taxon>
        <taxon>Pseudomonadati</taxon>
        <taxon>Pseudomonadota</taxon>
        <taxon>Alphaproteobacteria</taxon>
        <taxon>Rhodobacterales</taxon>
        <taxon>Roseobacteraceae</taxon>
        <taxon>Roseovarius</taxon>
    </lineage>
</organism>
<feature type="transmembrane region" description="Helical" evidence="2">
    <location>
        <begin position="410"/>
        <end position="429"/>
    </location>
</feature>
<comment type="function">
    <text evidence="1">Part of the tripartite ATP-independent periplasmic (TRAP) transport system.</text>
</comment>
<feature type="transmembrane region" description="Helical" evidence="2">
    <location>
        <begin position="192"/>
        <end position="215"/>
    </location>
</feature>
<dbReference type="PANTHER" id="PTHR43849:SF2">
    <property type="entry name" value="BLL3936 PROTEIN"/>
    <property type="match status" value="1"/>
</dbReference>
<dbReference type="GO" id="GO:0005886">
    <property type="term" value="C:plasma membrane"/>
    <property type="evidence" value="ECO:0007669"/>
    <property type="project" value="UniProtKB-SubCell"/>
</dbReference>
<feature type="transmembrane region" description="Helical" evidence="2">
    <location>
        <begin position="505"/>
        <end position="527"/>
    </location>
</feature>
<evidence type="ECO:0000256" key="1">
    <source>
        <dbReference type="RuleBase" id="RU369079"/>
    </source>
</evidence>
<comment type="subcellular location">
    <subcellularLocation>
        <location evidence="1">Cell inner membrane</location>
        <topology evidence="1">Multi-pass membrane protein</topology>
    </subcellularLocation>
</comment>
<feature type="domain" description="TRAP C4-dicarboxylate transport system permease DctM subunit" evidence="3">
    <location>
        <begin position="133"/>
        <end position="401"/>
    </location>
</feature>
<feature type="transmembrane region" description="Helical" evidence="2">
    <location>
        <begin position="435"/>
        <end position="453"/>
    </location>
</feature>
<feature type="transmembrane region" description="Helical" evidence="2">
    <location>
        <begin position="364"/>
        <end position="381"/>
    </location>
</feature>